<evidence type="ECO:0000313" key="3">
    <source>
        <dbReference type="Proteomes" id="UP000823927"/>
    </source>
</evidence>
<name>A0A9D1F6C2_9FIRM</name>
<accession>A0A9D1F6C2</accession>
<dbReference type="Pfam" id="PF03703">
    <property type="entry name" value="bPH_2"/>
    <property type="match status" value="1"/>
</dbReference>
<protein>
    <submittedName>
        <fullName evidence="2">PH domain-containing protein</fullName>
    </submittedName>
</protein>
<sequence length="133" mass="15574">MGQENSRTILWKDRKHILWFPFTFEKYYVANGRIYCDHGLVNQKEHECLLYRILDISLRRGFLNLICGTGTITMRTTDDSDPILVLKNIKRSREVKDFLSDLIEKERIRKGVTGREIIANGSFDDGFDDDLTE</sequence>
<comment type="caution">
    <text evidence="2">The sequence shown here is derived from an EMBL/GenBank/DDBJ whole genome shotgun (WGS) entry which is preliminary data.</text>
</comment>
<dbReference type="AlphaFoldDB" id="A0A9D1F6C2"/>
<organism evidence="2 3">
    <name type="scientific">Candidatus Scybalocola faecigallinarum</name>
    <dbReference type="NCBI Taxonomy" id="2840941"/>
    <lineage>
        <taxon>Bacteria</taxon>
        <taxon>Bacillati</taxon>
        <taxon>Bacillota</taxon>
        <taxon>Clostridia</taxon>
        <taxon>Lachnospirales</taxon>
        <taxon>Lachnospiraceae</taxon>
        <taxon>Lachnospiraceae incertae sedis</taxon>
        <taxon>Candidatus Scybalocola (ex Gilroy et al. 2021)</taxon>
    </lineage>
</organism>
<reference evidence="2" key="2">
    <citation type="journal article" date="2021" name="PeerJ">
        <title>Extensive microbial diversity within the chicken gut microbiome revealed by metagenomics and culture.</title>
        <authorList>
            <person name="Gilroy R."/>
            <person name="Ravi A."/>
            <person name="Getino M."/>
            <person name="Pursley I."/>
            <person name="Horton D.L."/>
            <person name="Alikhan N.F."/>
            <person name="Baker D."/>
            <person name="Gharbi K."/>
            <person name="Hall N."/>
            <person name="Watson M."/>
            <person name="Adriaenssens E.M."/>
            <person name="Foster-Nyarko E."/>
            <person name="Jarju S."/>
            <person name="Secka A."/>
            <person name="Antonio M."/>
            <person name="Oren A."/>
            <person name="Chaudhuri R.R."/>
            <person name="La Ragione R."/>
            <person name="Hildebrand F."/>
            <person name="Pallen M.J."/>
        </authorList>
    </citation>
    <scope>NUCLEOTIDE SEQUENCE</scope>
    <source>
        <strain evidence="2">CHK178-757</strain>
    </source>
</reference>
<dbReference type="InterPro" id="IPR005182">
    <property type="entry name" value="YdbS-like_PH"/>
</dbReference>
<dbReference type="EMBL" id="DVIT01000056">
    <property type="protein sequence ID" value="HIS48488.1"/>
    <property type="molecule type" value="Genomic_DNA"/>
</dbReference>
<reference evidence="2" key="1">
    <citation type="submission" date="2020-10" db="EMBL/GenBank/DDBJ databases">
        <authorList>
            <person name="Gilroy R."/>
        </authorList>
    </citation>
    <scope>NUCLEOTIDE SEQUENCE</scope>
    <source>
        <strain evidence="2">CHK178-757</strain>
    </source>
</reference>
<gene>
    <name evidence="2" type="ORF">IAB46_13230</name>
</gene>
<evidence type="ECO:0000259" key="1">
    <source>
        <dbReference type="Pfam" id="PF03703"/>
    </source>
</evidence>
<feature type="domain" description="YdbS-like PH" evidence="1">
    <location>
        <begin position="24"/>
        <end position="99"/>
    </location>
</feature>
<dbReference type="Proteomes" id="UP000823927">
    <property type="component" value="Unassembled WGS sequence"/>
</dbReference>
<proteinExistence type="predicted"/>
<evidence type="ECO:0000313" key="2">
    <source>
        <dbReference type="EMBL" id="HIS48488.1"/>
    </source>
</evidence>